<dbReference type="Pfam" id="PF13505">
    <property type="entry name" value="OMP_b-brl"/>
    <property type="match status" value="1"/>
</dbReference>
<evidence type="ECO:0000256" key="1">
    <source>
        <dbReference type="ARBA" id="ARBA00022729"/>
    </source>
</evidence>
<feature type="domain" description="Outer membrane protein beta-barrel" evidence="2">
    <location>
        <begin position="4"/>
        <end position="170"/>
    </location>
</feature>
<gene>
    <name evidence="3" type="ORF">GCM10011379_48950</name>
</gene>
<keyword evidence="1" id="KW-0732">Signal</keyword>
<evidence type="ECO:0000313" key="4">
    <source>
        <dbReference type="Proteomes" id="UP000627292"/>
    </source>
</evidence>
<reference evidence="3" key="2">
    <citation type="submission" date="2020-09" db="EMBL/GenBank/DDBJ databases">
        <authorList>
            <person name="Sun Q."/>
            <person name="Zhou Y."/>
        </authorList>
    </citation>
    <scope>NUCLEOTIDE SEQUENCE</scope>
    <source>
        <strain evidence="3">CGMCC 1.15290</strain>
    </source>
</reference>
<dbReference type="Proteomes" id="UP000627292">
    <property type="component" value="Unassembled WGS sequence"/>
</dbReference>
<proteinExistence type="predicted"/>
<dbReference type="InterPro" id="IPR027385">
    <property type="entry name" value="Beta-barrel_OMP"/>
</dbReference>
<comment type="caution">
    <text evidence="3">The sequence shown here is derived from an EMBL/GenBank/DDBJ whole genome shotgun (WGS) entry which is preliminary data.</text>
</comment>
<dbReference type="AlphaFoldDB" id="A0A917MYU6"/>
<dbReference type="SUPFAM" id="SSF56925">
    <property type="entry name" value="OMPA-like"/>
    <property type="match status" value="1"/>
</dbReference>
<name>A0A917MYU6_9BACT</name>
<dbReference type="Gene3D" id="2.40.160.20">
    <property type="match status" value="1"/>
</dbReference>
<dbReference type="InterPro" id="IPR011250">
    <property type="entry name" value="OMP/PagP_B-barrel"/>
</dbReference>
<dbReference type="EMBL" id="BMIB01000005">
    <property type="protein sequence ID" value="GGH79496.1"/>
    <property type="molecule type" value="Genomic_DNA"/>
</dbReference>
<protein>
    <recommendedName>
        <fullName evidence="2">Outer membrane protein beta-barrel domain-containing protein</fullName>
    </recommendedName>
</protein>
<keyword evidence="4" id="KW-1185">Reference proteome</keyword>
<accession>A0A917MYU6</accession>
<organism evidence="3 4">
    <name type="scientific">Filimonas zeae</name>
    <dbReference type="NCBI Taxonomy" id="1737353"/>
    <lineage>
        <taxon>Bacteria</taxon>
        <taxon>Pseudomonadati</taxon>
        <taxon>Bacteroidota</taxon>
        <taxon>Chitinophagia</taxon>
        <taxon>Chitinophagales</taxon>
        <taxon>Chitinophagaceae</taxon>
        <taxon>Filimonas</taxon>
    </lineage>
</organism>
<reference evidence="3" key="1">
    <citation type="journal article" date="2014" name="Int. J. Syst. Evol. Microbiol.">
        <title>Complete genome sequence of Corynebacterium casei LMG S-19264T (=DSM 44701T), isolated from a smear-ripened cheese.</title>
        <authorList>
            <consortium name="US DOE Joint Genome Institute (JGI-PGF)"/>
            <person name="Walter F."/>
            <person name="Albersmeier A."/>
            <person name="Kalinowski J."/>
            <person name="Ruckert C."/>
        </authorList>
    </citation>
    <scope>NUCLEOTIDE SEQUENCE</scope>
    <source>
        <strain evidence="3">CGMCC 1.15290</strain>
    </source>
</reference>
<evidence type="ECO:0000259" key="2">
    <source>
        <dbReference type="Pfam" id="PF13505"/>
    </source>
</evidence>
<evidence type="ECO:0000313" key="3">
    <source>
        <dbReference type="EMBL" id="GGH79496.1"/>
    </source>
</evidence>
<sequence length="179" mass="19664">MLTTAVANAQIKQGQFMAGGNAGFSSEKVRDNKTTSWNISPAVGYFVVDKLAVGIEANYMHEKYTWKSASGPVVIEGEDKSRRLGFAPFVRYYFLPAAQKVNVFAHGAYGFGSTKSNDNDSESFSFYRFAAGPAFFLSPSVALEANVFYMSYKDKNDADRTNSFGLQVGFQIHLGKGKK</sequence>